<comment type="caution">
    <text evidence="4">The sequence shown here is derived from an EMBL/GenBank/DDBJ whole genome shotgun (WGS) entry which is preliminary data.</text>
</comment>
<dbReference type="Proteomes" id="UP001595697">
    <property type="component" value="Unassembled WGS sequence"/>
</dbReference>
<feature type="domain" description="Plasmid replication protein C N-terminal" evidence="2">
    <location>
        <begin position="13"/>
        <end position="185"/>
    </location>
</feature>
<feature type="region of interest" description="Disordered" evidence="1">
    <location>
        <begin position="247"/>
        <end position="266"/>
    </location>
</feature>
<evidence type="ECO:0000256" key="1">
    <source>
        <dbReference type="SAM" id="MobiDB-lite"/>
    </source>
</evidence>
<dbReference type="NCBIfam" id="NF040974">
    <property type="entry name" value="RepABC_RepC"/>
    <property type="match status" value="1"/>
</dbReference>
<dbReference type="InterPro" id="IPR021760">
    <property type="entry name" value="RepC_C"/>
</dbReference>
<protein>
    <submittedName>
        <fullName evidence="4">Plasmid replication protein RepC</fullName>
    </submittedName>
</protein>
<feature type="domain" description="Plasmid replication protein C C-terminal" evidence="3">
    <location>
        <begin position="298"/>
        <end position="397"/>
    </location>
</feature>
<dbReference type="Pfam" id="PF11800">
    <property type="entry name" value="RP-C_C"/>
    <property type="match status" value="1"/>
</dbReference>
<dbReference type="RefSeq" id="WP_247260012.1">
    <property type="nucleotide sequence ID" value="NZ_JALJQZ010000006.1"/>
</dbReference>
<dbReference type="Pfam" id="PF03428">
    <property type="entry name" value="RP-C"/>
    <property type="match status" value="1"/>
</dbReference>
<evidence type="ECO:0000259" key="2">
    <source>
        <dbReference type="Pfam" id="PF03428"/>
    </source>
</evidence>
<accession>A0ABV8EBI2</accession>
<evidence type="ECO:0000313" key="5">
    <source>
        <dbReference type="Proteomes" id="UP001595697"/>
    </source>
</evidence>
<proteinExistence type="predicted"/>
<dbReference type="InterPro" id="IPR047611">
    <property type="entry name" value="RepABC_RepC"/>
</dbReference>
<name>A0ABV8EBI2_9HYPH</name>
<feature type="compositionally biased region" description="Basic and acidic residues" evidence="1">
    <location>
        <begin position="251"/>
        <end position="266"/>
    </location>
</feature>
<dbReference type="Gene3D" id="1.10.10.10">
    <property type="entry name" value="Winged helix-like DNA-binding domain superfamily/Winged helix DNA-binding domain"/>
    <property type="match status" value="1"/>
</dbReference>
<dbReference type="EMBL" id="JBHSBD010000083">
    <property type="protein sequence ID" value="MFC3969912.1"/>
    <property type="molecule type" value="Genomic_DNA"/>
</dbReference>
<dbReference type="InterPro" id="IPR036388">
    <property type="entry name" value="WH-like_DNA-bd_sf"/>
</dbReference>
<sequence>MHLESITTPFGRRQLTRAQLKHQATATSVTGSQIVDKWKVFRHIAEARSKLGLQDRALAVLNALLSFLPGTDMDPKAPLVVFPSNEQLSLRAHGVCARTLRRSIASLVEAGLICRNDSPNGKRYAHRSRSGEIECAYGFDLRPMALRATEFAEMAAEIVEEAMRLKRTREAITICRRDLRKLLQFYIEETRSEDLIAISCRLDEVLAHLPRQATAANLQTTLRALEALRSEVLNILNNIEKSINSSANEGQYDRHKEESESESYIERKNGKTCGKRAATYHSTDRFQARVLKRTAVSLDLVLKTCPRILECSPTAQIRDMTSLSRISEVARLMLGIDKEQYQRCVRVGGELTAAVLVCVLYQRQEQVRSPGAYFCELLKLVTYGRLDAEKLLLSMLKHSYTRDQDIAIAADQQIPVSQQLLKLCNRTANEVQEGQEKKMVRITSTN</sequence>
<dbReference type="InterPro" id="IPR005090">
    <property type="entry name" value="RepC_N"/>
</dbReference>
<keyword evidence="5" id="KW-1185">Reference proteome</keyword>
<gene>
    <name evidence="4" type="primary">repC</name>
    <name evidence="4" type="ORF">ACFOVS_17595</name>
</gene>
<reference evidence="5" key="1">
    <citation type="journal article" date="2019" name="Int. J. Syst. Evol. Microbiol.">
        <title>The Global Catalogue of Microorganisms (GCM) 10K type strain sequencing project: providing services to taxonomists for standard genome sequencing and annotation.</title>
        <authorList>
            <consortium name="The Broad Institute Genomics Platform"/>
            <consortium name="The Broad Institute Genome Sequencing Center for Infectious Disease"/>
            <person name="Wu L."/>
            <person name="Ma J."/>
        </authorList>
    </citation>
    <scope>NUCLEOTIDE SEQUENCE [LARGE SCALE GENOMIC DNA]</scope>
    <source>
        <strain evidence="5">TBRC 5781</strain>
    </source>
</reference>
<evidence type="ECO:0000259" key="3">
    <source>
        <dbReference type="Pfam" id="PF11800"/>
    </source>
</evidence>
<evidence type="ECO:0000313" key="4">
    <source>
        <dbReference type="EMBL" id="MFC3969912.1"/>
    </source>
</evidence>
<dbReference type="NCBIfam" id="NF010396">
    <property type="entry name" value="PRK13824.1"/>
    <property type="match status" value="1"/>
</dbReference>
<organism evidence="4 5">
    <name type="scientific">Rhizobium lemnae</name>
    <dbReference type="NCBI Taxonomy" id="1214924"/>
    <lineage>
        <taxon>Bacteria</taxon>
        <taxon>Pseudomonadati</taxon>
        <taxon>Pseudomonadota</taxon>
        <taxon>Alphaproteobacteria</taxon>
        <taxon>Hyphomicrobiales</taxon>
        <taxon>Rhizobiaceae</taxon>
        <taxon>Rhizobium/Agrobacterium group</taxon>
        <taxon>Rhizobium</taxon>
    </lineage>
</organism>